<protein>
    <submittedName>
        <fullName evidence="3">Uncharacterized protein</fullName>
    </submittedName>
</protein>
<name>A0A5B8MNL7_9CHLO</name>
<feature type="region of interest" description="Disordered" evidence="2">
    <location>
        <begin position="14"/>
        <end position="40"/>
    </location>
</feature>
<keyword evidence="1" id="KW-0175">Coiled coil</keyword>
<evidence type="ECO:0000313" key="4">
    <source>
        <dbReference type="Proteomes" id="UP000316726"/>
    </source>
</evidence>
<accession>A0A5B8MNL7</accession>
<evidence type="ECO:0000256" key="2">
    <source>
        <dbReference type="SAM" id="MobiDB-lite"/>
    </source>
</evidence>
<organism evidence="3 4">
    <name type="scientific">Chloropicon primus</name>
    <dbReference type="NCBI Taxonomy" id="1764295"/>
    <lineage>
        <taxon>Eukaryota</taxon>
        <taxon>Viridiplantae</taxon>
        <taxon>Chlorophyta</taxon>
        <taxon>Chloropicophyceae</taxon>
        <taxon>Chloropicales</taxon>
        <taxon>Chloropicaceae</taxon>
        <taxon>Chloropicon</taxon>
    </lineage>
</organism>
<proteinExistence type="predicted"/>
<keyword evidence="4" id="KW-1185">Reference proteome</keyword>
<feature type="region of interest" description="Disordered" evidence="2">
    <location>
        <begin position="83"/>
        <end position="103"/>
    </location>
</feature>
<evidence type="ECO:0000313" key="3">
    <source>
        <dbReference type="EMBL" id="QDZ20942.1"/>
    </source>
</evidence>
<dbReference type="AlphaFoldDB" id="A0A5B8MNL7"/>
<reference evidence="3 4" key="1">
    <citation type="submission" date="2018-07" db="EMBL/GenBank/DDBJ databases">
        <title>The complete nuclear genome of the prasinophyte Chloropicon primus (CCMP1205).</title>
        <authorList>
            <person name="Pombert J.-F."/>
            <person name="Otis C."/>
            <person name="Turmel M."/>
            <person name="Lemieux C."/>
        </authorList>
    </citation>
    <scope>NUCLEOTIDE SEQUENCE [LARGE SCALE GENOMIC DNA]</scope>
    <source>
        <strain evidence="3 4">CCMP1205</strain>
    </source>
</reference>
<dbReference type="EMBL" id="CP031037">
    <property type="protein sequence ID" value="QDZ20942.1"/>
    <property type="molecule type" value="Genomic_DNA"/>
</dbReference>
<evidence type="ECO:0000256" key="1">
    <source>
        <dbReference type="SAM" id="Coils"/>
    </source>
</evidence>
<feature type="coiled-coil region" evidence="1">
    <location>
        <begin position="280"/>
        <end position="345"/>
    </location>
</feature>
<sequence length="362" mass="41315">MRWGLRGVFGGCGGRARREKGKAGGGRVRETSGGEEPLLGGSGYVEVSAKGSLLIDGGSLEMGREAIGALRRTLEGAREDLSRAEDHHADEIHEREKAHDSVSERYAERDRVLKEVLDLSREIEGVKHRTDDLRAAMESERDTQARLEIEAKQQLERGAERDSLRRRNQELDEEIRRAQEILRTERDARTKAQAQANADIQQATAPLRQREENCQADITEADKAIKRRKDEQEHLRTKISSLNVALEQAESDVSSLLQSRRDKMDRLHDQLIKCTDSPMKAEYRRASQRLQKEKEDAEVLKLQANILAEQHKMQEERLLTLREKKSGWEEEERSLKAKIEEHNATSKTTLLRKTSRKLFGEA</sequence>
<gene>
    <name evidence="3" type="ORF">A3770_04p34600</name>
</gene>
<feature type="coiled-coil region" evidence="1">
    <location>
        <begin position="137"/>
        <end position="195"/>
    </location>
</feature>
<dbReference type="Proteomes" id="UP000316726">
    <property type="component" value="Chromosome 4"/>
</dbReference>